<dbReference type="Proteomes" id="UP000250235">
    <property type="component" value="Unassembled WGS sequence"/>
</dbReference>
<keyword evidence="3" id="KW-1185">Reference proteome</keyword>
<organism evidence="2 3">
    <name type="scientific">Dorcoceras hygrometricum</name>
    <dbReference type="NCBI Taxonomy" id="472368"/>
    <lineage>
        <taxon>Eukaryota</taxon>
        <taxon>Viridiplantae</taxon>
        <taxon>Streptophyta</taxon>
        <taxon>Embryophyta</taxon>
        <taxon>Tracheophyta</taxon>
        <taxon>Spermatophyta</taxon>
        <taxon>Magnoliopsida</taxon>
        <taxon>eudicotyledons</taxon>
        <taxon>Gunneridae</taxon>
        <taxon>Pentapetalae</taxon>
        <taxon>asterids</taxon>
        <taxon>lamiids</taxon>
        <taxon>Lamiales</taxon>
        <taxon>Gesneriaceae</taxon>
        <taxon>Didymocarpoideae</taxon>
        <taxon>Trichosporeae</taxon>
        <taxon>Loxocarpinae</taxon>
        <taxon>Dorcoceras</taxon>
    </lineage>
</organism>
<dbReference type="EMBL" id="KQ999504">
    <property type="protein sequence ID" value="KZV41348.1"/>
    <property type="molecule type" value="Genomic_DNA"/>
</dbReference>
<feature type="compositionally biased region" description="Basic and acidic residues" evidence="1">
    <location>
        <begin position="1"/>
        <end position="11"/>
    </location>
</feature>
<gene>
    <name evidence="2" type="ORF">F511_39236</name>
</gene>
<evidence type="ECO:0000313" key="3">
    <source>
        <dbReference type="Proteomes" id="UP000250235"/>
    </source>
</evidence>
<protein>
    <submittedName>
        <fullName evidence="2">DNA polymerase theta-like</fullName>
    </submittedName>
</protein>
<accession>A0A2Z7CAI6</accession>
<evidence type="ECO:0000256" key="1">
    <source>
        <dbReference type="SAM" id="MobiDB-lite"/>
    </source>
</evidence>
<feature type="region of interest" description="Disordered" evidence="1">
    <location>
        <begin position="1"/>
        <end position="23"/>
    </location>
</feature>
<name>A0A2Z7CAI6_9LAMI</name>
<sequence length="51" mass="5574">MAESSRLDGGKGKSVVPPTRNVSPLNIQDLDFLFDDEKSSCVAQGEDFCRN</sequence>
<dbReference type="AlphaFoldDB" id="A0A2Z7CAI6"/>
<reference evidence="2 3" key="1">
    <citation type="journal article" date="2015" name="Proc. Natl. Acad. Sci. U.S.A.">
        <title>The resurrection genome of Boea hygrometrica: A blueprint for survival of dehydration.</title>
        <authorList>
            <person name="Xiao L."/>
            <person name="Yang G."/>
            <person name="Zhang L."/>
            <person name="Yang X."/>
            <person name="Zhao S."/>
            <person name="Ji Z."/>
            <person name="Zhou Q."/>
            <person name="Hu M."/>
            <person name="Wang Y."/>
            <person name="Chen M."/>
            <person name="Xu Y."/>
            <person name="Jin H."/>
            <person name="Xiao X."/>
            <person name="Hu G."/>
            <person name="Bao F."/>
            <person name="Hu Y."/>
            <person name="Wan P."/>
            <person name="Li L."/>
            <person name="Deng X."/>
            <person name="Kuang T."/>
            <person name="Xiang C."/>
            <person name="Zhu J.K."/>
            <person name="Oliver M.J."/>
            <person name="He Y."/>
        </authorList>
    </citation>
    <scope>NUCLEOTIDE SEQUENCE [LARGE SCALE GENOMIC DNA]</scope>
    <source>
        <strain evidence="3">cv. XS01</strain>
    </source>
</reference>
<proteinExistence type="predicted"/>
<evidence type="ECO:0000313" key="2">
    <source>
        <dbReference type="EMBL" id="KZV41348.1"/>
    </source>
</evidence>